<organism evidence="2 3">
    <name type="scientific">Paenibacillus lignilyticus</name>
    <dbReference type="NCBI Taxonomy" id="1172615"/>
    <lineage>
        <taxon>Bacteria</taxon>
        <taxon>Bacillati</taxon>
        <taxon>Bacillota</taxon>
        <taxon>Bacilli</taxon>
        <taxon>Bacillales</taxon>
        <taxon>Paenibacillaceae</taxon>
        <taxon>Paenibacillus</taxon>
    </lineage>
</organism>
<dbReference type="Proteomes" id="UP000673394">
    <property type="component" value="Unassembled WGS sequence"/>
</dbReference>
<evidence type="ECO:0000313" key="3">
    <source>
        <dbReference type="Proteomes" id="UP000673394"/>
    </source>
</evidence>
<dbReference type="InterPro" id="IPR000182">
    <property type="entry name" value="GNAT_dom"/>
</dbReference>
<dbReference type="RefSeq" id="WP_210657402.1">
    <property type="nucleotide sequence ID" value="NZ_JAGKSP010000002.1"/>
</dbReference>
<evidence type="ECO:0000313" key="2">
    <source>
        <dbReference type="EMBL" id="MBP3962885.1"/>
    </source>
</evidence>
<evidence type="ECO:0000259" key="1">
    <source>
        <dbReference type="Pfam" id="PF00583"/>
    </source>
</evidence>
<dbReference type="EMBL" id="JAGKSP010000002">
    <property type="protein sequence ID" value="MBP3962885.1"/>
    <property type="molecule type" value="Genomic_DNA"/>
</dbReference>
<keyword evidence="3" id="KW-1185">Reference proteome</keyword>
<dbReference type="Gene3D" id="3.40.630.30">
    <property type="match status" value="1"/>
</dbReference>
<dbReference type="Pfam" id="PF00583">
    <property type="entry name" value="Acetyltransf_1"/>
    <property type="match status" value="1"/>
</dbReference>
<feature type="domain" description="N-acetyltransferase" evidence="1">
    <location>
        <begin position="4"/>
        <end position="52"/>
    </location>
</feature>
<name>A0ABS5CBP7_9BACL</name>
<dbReference type="SUPFAM" id="SSF55729">
    <property type="entry name" value="Acyl-CoA N-acyltransferases (Nat)"/>
    <property type="match status" value="1"/>
</dbReference>
<proteinExistence type="predicted"/>
<accession>A0ABS5CBP7</accession>
<gene>
    <name evidence="2" type="ORF">I8J30_09255</name>
</gene>
<reference evidence="2 3" key="1">
    <citation type="submission" date="2021-04" db="EMBL/GenBank/DDBJ databases">
        <title>Paenibacillus sp. DLE-14 whole genome sequence.</title>
        <authorList>
            <person name="Ham Y.J."/>
        </authorList>
    </citation>
    <scope>NUCLEOTIDE SEQUENCE [LARGE SCALE GENOMIC DNA]</scope>
    <source>
        <strain evidence="2 3">DLE-14</strain>
    </source>
</reference>
<sequence>MFEAEYTGQGNGTSFLSFVLSSMEKTCGSLPKRLTVATFNKRAIHLYDKFGFCRESEFTKGITEFTTMIQK</sequence>
<comment type="caution">
    <text evidence="2">The sequence shown here is derived from an EMBL/GenBank/DDBJ whole genome shotgun (WGS) entry which is preliminary data.</text>
</comment>
<dbReference type="InterPro" id="IPR016181">
    <property type="entry name" value="Acyl_CoA_acyltransferase"/>
</dbReference>
<protein>
    <recommendedName>
        <fullName evidence="1">N-acetyltransferase domain-containing protein</fullName>
    </recommendedName>
</protein>